<sequence>MGVAICLHCYNTFFSVN</sequence>
<accession>A0A0E9VXI1</accession>
<evidence type="ECO:0000313" key="1">
    <source>
        <dbReference type="EMBL" id="JAH82746.1"/>
    </source>
</evidence>
<reference evidence="1" key="2">
    <citation type="journal article" date="2015" name="Fish Shellfish Immunol.">
        <title>Early steps in the European eel (Anguilla anguilla)-Vibrio vulnificus interaction in the gills: Role of the RtxA13 toxin.</title>
        <authorList>
            <person name="Callol A."/>
            <person name="Pajuelo D."/>
            <person name="Ebbesson L."/>
            <person name="Teles M."/>
            <person name="MacKenzie S."/>
            <person name="Amaro C."/>
        </authorList>
    </citation>
    <scope>NUCLEOTIDE SEQUENCE</scope>
</reference>
<protein>
    <submittedName>
        <fullName evidence="1">Uncharacterized protein</fullName>
    </submittedName>
</protein>
<reference evidence="1" key="1">
    <citation type="submission" date="2014-11" db="EMBL/GenBank/DDBJ databases">
        <authorList>
            <person name="Amaro Gonzalez C."/>
        </authorList>
    </citation>
    <scope>NUCLEOTIDE SEQUENCE</scope>
</reference>
<dbReference type="EMBL" id="GBXM01025831">
    <property type="protein sequence ID" value="JAH82746.1"/>
    <property type="molecule type" value="Transcribed_RNA"/>
</dbReference>
<proteinExistence type="predicted"/>
<name>A0A0E9VXI1_ANGAN</name>
<organism evidence="1">
    <name type="scientific">Anguilla anguilla</name>
    <name type="common">European freshwater eel</name>
    <name type="synonym">Muraena anguilla</name>
    <dbReference type="NCBI Taxonomy" id="7936"/>
    <lineage>
        <taxon>Eukaryota</taxon>
        <taxon>Metazoa</taxon>
        <taxon>Chordata</taxon>
        <taxon>Craniata</taxon>
        <taxon>Vertebrata</taxon>
        <taxon>Euteleostomi</taxon>
        <taxon>Actinopterygii</taxon>
        <taxon>Neopterygii</taxon>
        <taxon>Teleostei</taxon>
        <taxon>Anguilliformes</taxon>
        <taxon>Anguillidae</taxon>
        <taxon>Anguilla</taxon>
    </lineage>
</organism>
<dbReference type="AlphaFoldDB" id="A0A0E9VXI1"/>